<feature type="domain" description="Ice-binding protein C-terminal" evidence="4">
    <location>
        <begin position="1219"/>
        <end position="1241"/>
    </location>
</feature>
<dbReference type="InterPro" id="IPR013425">
    <property type="entry name" value="Autotrns_rpt"/>
</dbReference>
<dbReference type="RefSeq" id="WP_377089017.1">
    <property type="nucleotide sequence ID" value="NZ_JBHSJL010000014.1"/>
</dbReference>
<dbReference type="InterPro" id="IPR012332">
    <property type="entry name" value="Autotransporter_pectin_lyase_C"/>
</dbReference>
<dbReference type="SUPFAM" id="SSF51126">
    <property type="entry name" value="Pectin lyase-like"/>
    <property type="match status" value="4"/>
</dbReference>
<protein>
    <submittedName>
        <fullName evidence="5">Autotransporter-associated beta strand repeat-containing protein</fullName>
    </submittedName>
</protein>
<accession>A0ABW4Z7E3</accession>
<dbReference type="InterPro" id="IPR011050">
    <property type="entry name" value="Pectin_lyase_fold/virulence"/>
</dbReference>
<keyword evidence="6" id="KW-1185">Reference proteome</keyword>
<keyword evidence="1 3" id="KW-0732">Signal</keyword>
<dbReference type="InterPro" id="IPR013424">
    <property type="entry name" value="Ice-binding_C"/>
</dbReference>
<evidence type="ECO:0000313" key="6">
    <source>
        <dbReference type="Proteomes" id="UP001597389"/>
    </source>
</evidence>
<organism evidence="5 6">
    <name type="scientific">Rubritalea tangerina</name>
    <dbReference type="NCBI Taxonomy" id="430798"/>
    <lineage>
        <taxon>Bacteria</taxon>
        <taxon>Pseudomonadati</taxon>
        <taxon>Verrucomicrobiota</taxon>
        <taxon>Verrucomicrobiia</taxon>
        <taxon>Verrucomicrobiales</taxon>
        <taxon>Rubritaleaceae</taxon>
        <taxon>Rubritalea</taxon>
    </lineage>
</organism>
<dbReference type="Pfam" id="PF07589">
    <property type="entry name" value="PEP-CTERM"/>
    <property type="match status" value="1"/>
</dbReference>
<evidence type="ECO:0000313" key="5">
    <source>
        <dbReference type="EMBL" id="MFD2157823.1"/>
    </source>
</evidence>
<evidence type="ECO:0000259" key="4">
    <source>
        <dbReference type="Pfam" id="PF07589"/>
    </source>
</evidence>
<dbReference type="NCBIfam" id="TIGR02601">
    <property type="entry name" value="autotrns_rpt"/>
    <property type="match status" value="5"/>
</dbReference>
<dbReference type="EMBL" id="JBHUJB010000013">
    <property type="protein sequence ID" value="MFD2157823.1"/>
    <property type="molecule type" value="Genomic_DNA"/>
</dbReference>
<name>A0ABW4Z7E3_9BACT</name>
<feature type="signal peptide" evidence="3">
    <location>
        <begin position="1"/>
        <end position="23"/>
    </location>
</feature>
<proteinExistence type="predicted"/>
<evidence type="ECO:0000256" key="2">
    <source>
        <dbReference type="SAM" id="MobiDB-lite"/>
    </source>
</evidence>
<dbReference type="NCBIfam" id="TIGR02595">
    <property type="entry name" value="PEP_CTERM"/>
    <property type="match status" value="1"/>
</dbReference>
<feature type="chain" id="PRO_5046636940" evidence="3">
    <location>
        <begin position="24"/>
        <end position="1243"/>
    </location>
</feature>
<evidence type="ECO:0000256" key="3">
    <source>
        <dbReference type="SAM" id="SignalP"/>
    </source>
</evidence>
<evidence type="ECO:0000256" key="1">
    <source>
        <dbReference type="ARBA" id="ARBA00022729"/>
    </source>
</evidence>
<feature type="region of interest" description="Disordered" evidence="2">
    <location>
        <begin position="731"/>
        <end position="756"/>
    </location>
</feature>
<dbReference type="Gene3D" id="2.160.20.20">
    <property type="match status" value="2"/>
</dbReference>
<comment type="caution">
    <text evidence="5">The sequence shown here is derived from an EMBL/GenBank/DDBJ whole genome shotgun (WGS) entry which is preliminary data.</text>
</comment>
<gene>
    <name evidence="5" type="ORF">ACFSW8_02805</name>
</gene>
<dbReference type="Pfam" id="PF12951">
    <property type="entry name" value="PATR"/>
    <property type="match status" value="5"/>
</dbReference>
<reference evidence="6" key="1">
    <citation type="journal article" date="2019" name="Int. J. Syst. Evol. Microbiol.">
        <title>The Global Catalogue of Microorganisms (GCM) 10K type strain sequencing project: providing services to taxonomists for standard genome sequencing and annotation.</title>
        <authorList>
            <consortium name="The Broad Institute Genomics Platform"/>
            <consortium name="The Broad Institute Genome Sequencing Center for Infectious Disease"/>
            <person name="Wu L."/>
            <person name="Ma J."/>
        </authorList>
    </citation>
    <scope>NUCLEOTIDE SEQUENCE [LARGE SCALE GENOMIC DNA]</scope>
    <source>
        <strain evidence="6">CCUG 57942</strain>
    </source>
</reference>
<dbReference type="Proteomes" id="UP001597389">
    <property type="component" value="Unassembled WGS sequence"/>
</dbReference>
<sequence length="1243" mass="124598">MNLQHLPATLTLCLSVPLIPLHADDLTWDAATNTTWDLTSSNWGGPFWNNATPDNAIFGPTGVGTITLGEGISVGDITFNTAGYTLSGSPDLTLSNNSTITANADATISVNMIGSGGLIKEGSGTLLMTQNASFTGDTIINAGTFAMSRSLNGNSEVYINNGATLDLRSTNIFLRTSNSAGITIDGGTLTASGGNHNKFGNITMRNGAVWTTEATAGSYAGENFVIRPNATITVDGTSASTMSAKDGVALESGIVTFDVSDASGDAGADLFVNTELENGGGITKTGSGTMLLTVNNTYTGATTVSEGTLALSGNGAIGNSSAINLQSGAVIDASAANNGLTISSGQSLSGEGTVTGDLTFASGSELIADANTSSALQVNGNLDTSAGSVGVTLVGAGSGPIDILNYSGNYTGTAASDFSLNATTRQALFTSTASSNGKIQLDIGSESKTWNNGAGNGQWDTNASANWTGGSDALFFDYDDVTFGDSGAGTVTLQSNIAVNNMTLSNTSGNDYTFEDLTDGTEVLSIGNQLTLNGSGNTTFNALISSNANIQHNGTGNLTFNSPANQTLNGSLTGTGALVKSGTGTLALTADNSGFTGNTTVTGGTLELQHINATGSGTITNNGDLSFNVAGAHSSTHQISGTGNLTTSNNLTLANGASVNIDGDLRRGRGGNLTIENGANIQIGGLARLSGYNGGQRSTTTITGGSLTVTGEASDNRDSWYDVVQSGGSVTLGSLRSNRTDEGNQGGTGGNSTYTLTGGTLTTGNISGGSGASWSRGINLYLGGGTLVASADFNMNANYVELTGTNGNLTFDTGSHTVGSNYAFTGTGGLIKAGSGTLNVTQNHTYTGGTTINQGTLSIGNGGSLTGSITNNANLAVNGTTNITLNNNISGAGNLNFIGNGTNNSNYVVSGDNSSFTGAINIDGARINVNSSGGNRLGSGHLTIEDGGQLWATGGTLNNSISLRGSGVSENAGDLGAIRFSGGTIAGDLSLNGDTRLTAHTISESGTISGRISGSHGIEKTGAGNLTLSGANTFTGNTLISQGTLTLSSSGSLNNSALIEVASGASFDVSAFASTGYSLTSGQSLAGTGNIVGKILLDDGSMLAPGNSPGTMTFNDALVLSDATILNIDLNGADQTIGSGINDLLTGITDFTLDGILNLSSDTNLFSDASDGDRWVIAEYSGSLTDNGLEFGSLSDPLPAGLSFRVDTSTAGQVAIVASVPEPSSMTLIGLGSLALLLRRKRS</sequence>